<dbReference type="Proteomes" id="UP000060630">
    <property type="component" value="Unassembled WGS sequence"/>
</dbReference>
<reference evidence="1 3" key="1">
    <citation type="submission" date="2015-11" db="EMBL/GenBank/DDBJ databases">
        <title>Expanding the genomic diversity of Burkholderia species for the development of highly accurate diagnostics.</title>
        <authorList>
            <person name="Sahl J."/>
            <person name="Keim P."/>
            <person name="Wagner D."/>
        </authorList>
    </citation>
    <scope>NUCLEOTIDE SEQUENCE [LARGE SCALE GENOMIC DNA]</scope>
    <source>
        <strain evidence="1 3">MSMB2087WGS</strain>
    </source>
</reference>
<accession>A0A119HB41</accession>
<proteinExistence type="predicted"/>
<dbReference type="Proteomes" id="UP000070119">
    <property type="component" value="Unassembled WGS sequence"/>
</dbReference>
<sequence length="131" mass="14092">MQPLRDAAGKARILTAIDSWRGFSLMRTISMSIAHPVTYQQLTARIEADMRAYLAYAASAAESSGRLAPQASARSLFILWLGFANQWHARHDHSCPPTLAADQARLLALLADVPSSGESIAPACAMDPADV</sequence>
<dbReference type="AlphaFoldDB" id="A0A119HB41"/>
<evidence type="ECO:0000313" key="4">
    <source>
        <dbReference type="Proteomes" id="UP000070119"/>
    </source>
</evidence>
<evidence type="ECO:0000313" key="1">
    <source>
        <dbReference type="EMBL" id="KWA77052.1"/>
    </source>
</evidence>
<protein>
    <submittedName>
        <fullName evidence="1">Uncharacterized protein</fullName>
    </submittedName>
</protein>
<dbReference type="EMBL" id="LPHD01000160">
    <property type="protein sequence ID" value="KWA77052.1"/>
    <property type="molecule type" value="Genomic_DNA"/>
</dbReference>
<name>A0A119HB41_9BURK</name>
<organism evidence="1 3">
    <name type="scientific">Burkholderia ubonensis</name>
    <dbReference type="NCBI Taxonomy" id="101571"/>
    <lineage>
        <taxon>Bacteria</taxon>
        <taxon>Pseudomonadati</taxon>
        <taxon>Pseudomonadota</taxon>
        <taxon>Betaproteobacteria</taxon>
        <taxon>Burkholderiales</taxon>
        <taxon>Burkholderiaceae</taxon>
        <taxon>Burkholderia</taxon>
        <taxon>Burkholderia cepacia complex</taxon>
    </lineage>
</organism>
<reference evidence="2 4" key="2">
    <citation type="submission" date="2015-11" db="EMBL/GenBank/DDBJ databases">
        <authorList>
            <person name="Sahl J."/>
            <person name="Wagner D."/>
            <person name="Keim P."/>
        </authorList>
    </citation>
    <scope>NUCLEOTIDE SEQUENCE [LARGE SCALE GENOMIC DNA]</scope>
    <source>
        <strain evidence="2 4">MSMB1157</strain>
    </source>
</reference>
<comment type="caution">
    <text evidence="1">The sequence shown here is derived from an EMBL/GenBank/DDBJ whole genome shotgun (WGS) entry which is preliminary data.</text>
</comment>
<evidence type="ECO:0000313" key="2">
    <source>
        <dbReference type="EMBL" id="KWZ58298.1"/>
    </source>
</evidence>
<evidence type="ECO:0000313" key="3">
    <source>
        <dbReference type="Proteomes" id="UP000060630"/>
    </source>
</evidence>
<gene>
    <name evidence="2" type="ORF">WK57_17335</name>
    <name evidence="1" type="ORF">WL29_34915</name>
</gene>
<dbReference type="EMBL" id="LNJU01000003">
    <property type="protein sequence ID" value="KWZ58298.1"/>
    <property type="molecule type" value="Genomic_DNA"/>
</dbReference>